<dbReference type="PATRIC" id="fig|1300222.3.peg.725"/>
<dbReference type="SUPFAM" id="SSF50475">
    <property type="entry name" value="FMN-binding split barrel"/>
    <property type="match status" value="1"/>
</dbReference>
<feature type="compositionally biased region" description="Polar residues" evidence="1">
    <location>
        <begin position="193"/>
        <end position="208"/>
    </location>
</feature>
<proteinExistence type="predicted"/>
<reference evidence="3 4" key="1">
    <citation type="submission" date="2013-03" db="EMBL/GenBank/DDBJ databases">
        <title>Assembly of a new bacterial strain Brevibacillus borstelensis AK1.</title>
        <authorList>
            <person name="Rajan I."/>
            <person name="PoliReddy D."/>
            <person name="Sugumar T."/>
            <person name="Rathinam K."/>
            <person name="Alqarawi S."/>
            <person name="Khalil A.B."/>
            <person name="Sivakumar N."/>
        </authorList>
    </citation>
    <scope>NUCLEOTIDE SEQUENCE [LARGE SCALE GENOMIC DNA]</scope>
    <source>
        <strain evidence="3 4">AK1</strain>
    </source>
</reference>
<organism evidence="3 4">
    <name type="scientific">Brevibacillus borstelensis AK1</name>
    <dbReference type="NCBI Taxonomy" id="1300222"/>
    <lineage>
        <taxon>Bacteria</taxon>
        <taxon>Bacillati</taxon>
        <taxon>Bacillota</taxon>
        <taxon>Bacilli</taxon>
        <taxon>Bacillales</taxon>
        <taxon>Paenibacillaceae</taxon>
        <taxon>Brevibacillus</taxon>
    </lineage>
</organism>
<dbReference type="OrthoDB" id="9796486at2"/>
<evidence type="ECO:0000256" key="1">
    <source>
        <dbReference type="SAM" id="MobiDB-lite"/>
    </source>
</evidence>
<dbReference type="InterPro" id="IPR024029">
    <property type="entry name" value="Pyridox_Oxase_FMN-dep"/>
</dbReference>
<evidence type="ECO:0000313" key="4">
    <source>
        <dbReference type="Proteomes" id="UP000012081"/>
    </source>
</evidence>
<protein>
    <recommendedName>
        <fullName evidence="2">Pyridoxamine 5'-phosphate oxidase N-terminal domain-containing protein</fullName>
    </recommendedName>
</protein>
<dbReference type="InterPro" id="IPR011576">
    <property type="entry name" value="Pyridox_Oxase_N"/>
</dbReference>
<name>M8DME8_9BACL</name>
<dbReference type="InterPro" id="IPR012349">
    <property type="entry name" value="Split_barrel_FMN-bd"/>
</dbReference>
<evidence type="ECO:0000259" key="2">
    <source>
        <dbReference type="Pfam" id="PF01243"/>
    </source>
</evidence>
<sequence>MSAVFRDVISTEQQFMKELREPLGNPSSLAANKVVHALDRHCREFISKSPFLAMATSDANGHCDVSPRGDAPGFVLVLDDHHLFIPERPGNRRMDSIQNIIANPHVGLLFFIPGLGETLRINGKAVVCRDPELLEKTAVSGRTPMYGIGVEVEEVYAHCAKAFIRSGLWNPDSWLAKELLPSVPKMLADHSKTPNSTAEEVASQLQDSYKNRLY</sequence>
<dbReference type="PANTHER" id="PTHR42815:SF2">
    <property type="entry name" value="FAD-BINDING, PUTATIVE (AFU_ORTHOLOGUE AFUA_6G07600)-RELATED"/>
    <property type="match status" value="1"/>
</dbReference>
<feature type="domain" description="Pyridoxamine 5'-phosphate oxidase N-terminal" evidence="2">
    <location>
        <begin position="39"/>
        <end position="157"/>
    </location>
</feature>
<dbReference type="EMBL" id="APBN01000001">
    <property type="protein sequence ID" value="EMT54622.1"/>
    <property type="molecule type" value="Genomic_DNA"/>
</dbReference>
<gene>
    <name evidence="3" type="ORF">I532_03420</name>
</gene>
<dbReference type="Pfam" id="PF01243">
    <property type="entry name" value="PNPOx_N"/>
    <property type="match status" value="1"/>
</dbReference>
<dbReference type="Proteomes" id="UP000012081">
    <property type="component" value="Unassembled WGS sequence"/>
</dbReference>
<dbReference type="Gene3D" id="2.30.110.10">
    <property type="entry name" value="Electron Transport, Fmn-binding Protein, Chain A"/>
    <property type="match status" value="1"/>
</dbReference>
<dbReference type="RefSeq" id="WP_003386415.1">
    <property type="nucleotide sequence ID" value="NZ_APBN01000001.1"/>
</dbReference>
<keyword evidence="4" id="KW-1185">Reference proteome</keyword>
<dbReference type="AlphaFoldDB" id="M8DME8"/>
<evidence type="ECO:0000313" key="3">
    <source>
        <dbReference type="EMBL" id="EMT54622.1"/>
    </source>
</evidence>
<comment type="caution">
    <text evidence="3">The sequence shown here is derived from an EMBL/GenBank/DDBJ whole genome shotgun (WGS) entry which is preliminary data.</text>
</comment>
<accession>M8DME8</accession>
<dbReference type="NCBIfam" id="TIGR04025">
    <property type="entry name" value="PPOX_FMN_DR2398"/>
    <property type="match status" value="1"/>
</dbReference>
<feature type="region of interest" description="Disordered" evidence="1">
    <location>
        <begin position="189"/>
        <end position="214"/>
    </location>
</feature>
<dbReference type="STRING" id="1300222.I532_03420"/>
<dbReference type="PANTHER" id="PTHR42815">
    <property type="entry name" value="FAD-BINDING, PUTATIVE (AFU_ORTHOLOGUE AFUA_6G07600)-RELATED"/>
    <property type="match status" value="1"/>
</dbReference>